<name>A0A2P8FIQ5_9RHOB</name>
<evidence type="ECO:0000313" key="2">
    <source>
        <dbReference type="Proteomes" id="UP000240418"/>
    </source>
</evidence>
<dbReference type="CDD" id="cd21631">
    <property type="entry name" value="RHH_CopG_NikR-like"/>
    <property type="match status" value="1"/>
</dbReference>
<dbReference type="RefSeq" id="WP_106606339.1">
    <property type="nucleotide sequence ID" value="NZ_PYGJ01000001.1"/>
</dbReference>
<sequence length="128" mass="13920">MPNSSFSASQEFLAELDQLASTENLTKSEIIRTSVEKYKKFKGEQKVNTTLANKASTVVDGFFDKVAKSSDNDWLTIRNSAGDLFNKYATLKRCPSANPSPKEIAMAVAAEASDPDAVSNPLVTFHPS</sequence>
<proteinExistence type="predicted"/>
<organism evidence="1 2">
    <name type="scientific">Shimia abyssi</name>
    <dbReference type="NCBI Taxonomy" id="1662395"/>
    <lineage>
        <taxon>Bacteria</taxon>
        <taxon>Pseudomonadati</taxon>
        <taxon>Pseudomonadota</taxon>
        <taxon>Alphaproteobacteria</taxon>
        <taxon>Rhodobacterales</taxon>
        <taxon>Roseobacteraceae</taxon>
    </lineage>
</organism>
<accession>A0A2P8FIQ5</accession>
<keyword evidence="2" id="KW-1185">Reference proteome</keyword>
<dbReference type="AlphaFoldDB" id="A0A2P8FIQ5"/>
<dbReference type="EMBL" id="PYGJ01000001">
    <property type="protein sequence ID" value="PSL21588.1"/>
    <property type="molecule type" value="Genomic_DNA"/>
</dbReference>
<gene>
    <name evidence="1" type="ORF">CLV88_10110</name>
</gene>
<dbReference type="GO" id="GO:0006355">
    <property type="term" value="P:regulation of DNA-templated transcription"/>
    <property type="evidence" value="ECO:0007669"/>
    <property type="project" value="InterPro"/>
</dbReference>
<dbReference type="Proteomes" id="UP000240418">
    <property type="component" value="Unassembled WGS sequence"/>
</dbReference>
<evidence type="ECO:0000313" key="1">
    <source>
        <dbReference type="EMBL" id="PSL21588.1"/>
    </source>
</evidence>
<reference evidence="1 2" key="1">
    <citation type="submission" date="2018-03" db="EMBL/GenBank/DDBJ databases">
        <title>Genomic Encyclopedia of Archaeal and Bacterial Type Strains, Phase II (KMG-II): from individual species to whole genera.</title>
        <authorList>
            <person name="Goeker M."/>
        </authorList>
    </citation>
    <scope>NUCLEOTIDE SEQUENCE [LARGE SCALE GENOMIC DNA]</scope>
    <source>
        <strain evidence="1 2">DSM 100673</strain>
    </source>
</reference>
<comment type="caution">
    <text evidence="1">The sequence shown here is derived from an EMBL/GenBank/DDBJ whole genome shotgun (WGS) entry which is preliminary data.</text>
</comment>
<protein>
    <submittedName>
        <fullName evidence="1">Uncharacterized protein</fullName>
    </submittedName>
</protein>